<evidence type="ECO:0000313" key="3">
    <source>
        <dbReference type="Proteomes" id="UP001142374"/>
    </source>
</evidence>
<keyword evidence="3" id="KW-1185">Reference proteome</keyword>
<protein>
    <submittedName>
        <fullName evidence="2">Type 2 lanthipeptide synthetase LanM</fullName>
    </submittedName>
</protein>
<dbReference type="InterPro" id="IPR007822">
    <property type="entry name" value="LANC-like"/>
</dbReference>
<dbReference type="AlphaFoldDB" id="A0A9X2RJY3"/>
<feature type="domain" description="Lantibiotic biosynthesis protein dehydration" evidence="1">
    <location>
        <begin position="117"/>
        <end position="487"/>
    </location>
</feature>
<name>A0A9X2RJY3_9ACTN</name>
<dbReference type="SUPFAM" id="SSF158745">
    <property type="entry name" value="LanC-like"/>
    <property type="match status" value="1"/>
</dbReference>
<evidence type="ECO:0000259" key="1">
    <source>
        <dbReference type="Pfam" id="PF13575"/>
    </source>
</evidence>
<dbReference type="Proteomes" id="UP001142374">
    <property type="component" value="Unassembled WGS sequence"/>
</dbReference>
<dbReference type="InterPro" id="IPR025410">
    <property type="entry name" value="Lant_dehyd"/>
</dbReference>
<dbReference type="GO" id="GO:0031179">
    <property type="term" value="P:peptide modification"/>
    <property type="evidence" value="ECO:0007669"/>
    <property type="project" value="InterPro"/>
</dbReference>
<accession>A0A9X2RJY3</accession>
<reference evidence="2" key="1">
    <citation type="submission" date="2022-06" db="EMBL/GenBank/DDBJ databases">
        <title>WGS of actinobacteria.</title>
        <authorList>
            <person name="Thawai C."/>
        </authorList>
    </citation>
    <scope>NUCLEOTIDE SEQUENCE</scope>
    <source>
        <strain evidence="2">AA8</strain>
    </source>
</reference>
<dbReference type="EMBL" id="JANIID010000003">
    <property type="protein sequence ID" value="MCQ8769243.1"/>
    <property type="molecule type" value="Genomic_DNA"/>
</dbReference>
<dbReference type="NCBIfam" id="TIGR03897">
    <property type="entry name" value="lanti_2_LanM"/>
    <property type="match status" value="1"/>
</dbReference>
<dbReference type="InterPro" id="IPR012341">
    <property type="entry name" value="6hp_glycosidase-like_sf"/>
</dbReference>
<dbReference type="Pfam" id="PF13575">
    <property type="entry name" value="DUF4135"/>
    <property type="match status" value="1"/>
</dbReference>
<dbReference type="GO" id="GO:0005975">
    <property type="term" value="P:carbohydrate metabolic process"/>
    <property type="evidence" value="ECO:0007669"/>
    <property type="project" value="InterPro"/>
</dbReference>
<dbReference type="Pfam" id="PF05147">
    <property type="entry name" value="LANC_like"/>
    <property type="match status" value="1"/>
</dbReference>
<dbReference type="RefSeq" id="WP_256789912.1">
    <property type="nucleotide sequence ID" value="NZ_JANIID010000003.1"/>
</dbReference>
<sequence length="938" mass="102381">MSNESLEELLERCVKDRAEVFGGFYRPFLADCARRMAEWERRWEADPAGSTDVIDLPHVAGSLLHSVMDTCCETGVRTLISAFRAREHDPECAAMGYEEFHAWVSGDEGRQKLLGRFPELERLLRLVAERRVEHAESVLRAVRQDRHLLEEAFGTGERVVSFVPGLGDSHRGGMTVSLLRWDNGVTVIHKPQKESAQPILEAVRSRTDEDGTFFGPVHPRTVARPAHLWQEFVQHTDADEAEGPAGYFRRFGRVAALLTMTGATDLHYENVIATARGPVVIDTETLVSLPGQHTTGGAGALAREIESSVLNTVLFPGRFSGAALDVDLSAVGCIRPADSRQLQSYRVVDTGTDRIRFDQVPVVVGHGSNMATVRGERVDPRLWAGEITAGFHEARERLRTHRQAIEEVVEQYRDWSVRQVLRPTYVYARFLEASTHPAYLRSTADRTELLGRLPRRHRGVDGKEVGDALHRDEVAALADLDVPFFDVPCDSRDLRGNDGQRVTTVSGRPADVGSTPREAALRSIADFFERPAGRDLTYIGYSLGSSVDDVWEARREPVHDGPALADVHGWHAMLADLVVSEDDQPTWLMPKLDGDGLRLGSVNAPLFEGGGLLLHLAEAGRAQGACVIGADPGDVYAAAMPREVPPANDAPSFSPFTGALSAVVTGLELARRGMDAGRIPLRAVPDGRGIDARSLSLADFDHLNGFGGYLLYRAEYAGEDGFAPAGPDAGQLLDRLVELDGSPAEHTGELGLAHGRFGRIAAMSAMAGQEADAGGRVREHLDAFASSYLRHRWQDDALRDAGSSAGWCKGYAGVAFAAAKLLRAVGYSAERTRDLIAPEVERITGGELRPDLSFCHGAAGRVAMLCWLADRLSWPELRSEAASLSDRFLDRYGDGGWSFGIGSVSDLPSFLYGRSGWYYAQQMLGDARVELPLCLGGR</sequence>
<organism evidence="2 3">
    <name type="scientific">Streptomyces telluris</name>
    <dbReference type="NCBI Taxonomy" id="2720021"/>
    <lineage>
        <taxon>Bacteria</taxon>
        <taxon>Bacillati</taxon>
        <taxon>Actinomycetota</taxon>
        <taxon>Actinomycetes</taxon>
        <taxon>Kitasatosporales</taxon>
        <taxon>Streptomycetaceae</taxon>
        <taxon>Streptomyces</taxon>
    </lineage>
</organism>
<comment type="caution">
    <text evidence="2">The sequence shown here is derived from an EMBL/GenBank/DDBJ whole genome shotgun (WGS) entry which is preliminary data.</text>
</comment>
<dbReference type="Gene3D" id="1.50.10.10">
    <property type="match status" value="1"/>
</dbReference>
<proteinExistence type="predicted"/>
<dbReference type="InterPro" id="IPR017146">
    <property type="entry name" value="Lanti_2_LanM"/>
</dbReference>
<evidence type="ECO:0000313" key="2">
    <source>
        <dbReference type="EMBL" id="MCQ8769243.1"/>
    </source>
</evidence>
<gene>
    <name evidence="2" type="primary">lanM</name>
    <name evidence="2" type="ORF">NQU55_05535</name>
</gene>